<keyword evidence="1" id="KW-1133">Transmembrane helix</keyword>
<evidence type="ECO:0000256" key="1">
    <source>
        <dbReference type="SAM" id="Phobius"/>
    </source>
</evidence>
<sequence length="107" mass="11397">MPSLAGGGAYSSDSVLPVLPQDTTGPADGASASCRVLLAHFYSESLPGGLLGADFLPGPVASSIICIVFFYIYGLNSFKCSQNIWFQKFTYQNMEVLCVNYSSLVNV</sequence>
<name>A0A6H5HCH1_9HEMI</name>
<reference evidence="2 3" key="1">
    <citation type="submission" date="2020-02" db="EMBL/GenBank/DDBJ databases">
        <authorList>
            <person name="Ferguson B K."/>
        </authorList>
    </citation>
    <scope>NUCLEOTIDE SEQUENCE [LARGE SCALE GENOMIC DNA]</scope>
</reference>
<dbReference type="EMBL" id="CADCXU010023693">
    <property type="protein sequence ID" value="CAB0011073.1"/>
    <property type="molecule type" value="Genomic_DNA"/>
</dbReference>
<protein>
    <submittedName>
        <fullName evidence="2">Uncharacterized protein</fullName>
    </submittedName>
</protein>
<dbReference type="AlphaFoldDB" id="A0A6H5HCH1"/>
<gene>
    <name evidence="2" type="ORF">NTEN_LOCUS16066</name>
</gene>
<organism evidence="2 3">
    <name type="scientific">Nesidiocoris tenuis</name>
    <dbReference type="NCBI Taxonomy" id="355587"/>
    <lineage>
        <taxon>Eukaryota</taxon>
        <taxon>Metazoa</taxon>
        <taxon>Ecdysozoa</taxon>
        <taxon>Arthropoda</taxon>
        <taxon>Hexapoda</taxon>
        <taxon>Insecta</taxon>
        <taxon>Pterygota</taxon>
        <taxon>Neoptera</taxon>
        <taxon>Paraneoptera</taxon>
        <taxon>Hemiptera</taxon>
        <taxon>Heteroptera</taxon>
        <taxon>Panheteroptera</taxon>
        <taxon>Cimicomorpha</taxon>
        <taxon>Miridae</taxon>
        <taxon>Dicyphina</taxon>
        <taxon>Nesidiocoris</taxon>
    </lineage>
</organism>
<evidence type="ECO:0000313" key="3">
    <source>
        <dbReference type="Proteomes" id="UP000479000"/>
    </source>
</evidence>
<keyword evidence="1" id="KW-0812">Transmembrane</keyword>
<evidence type="ECO:0000313" key="2">
    <source>
        <dbReference type="EMBL" id="CAB0011073.1"/>
    </source>
</evidence>
<proteinExistence type="predicted"/>
<dbReference type="Proteomes" id="UP000479000">
    <property type="component" value="Unassembled WGS sequence"/>
</dbReference>
<keyword evidence="3" id="KW-1185">Reference proteome</keyword>
<keyword evidence="1" id="KW-0472">Membrane</keyword>
<feature type="transmembrane region" description="Helical" evidence="1">
    <location>
        <begin position="55"/>
        <end position="73"/>
    </location>
</feature>
<accession>A0A6H5HCH1</accession>